<evidence type="ECO:0000313" key="1">
    <source>
        <dbReference type="EMBL" id="AQW88927.1"/>
    </source>
</evidence>
<gene>
    <name evidence="1" type="ORF">BF_0402</name>
</gene>
<dbReference type="EMBL" id="KY630187">
    <property type="protein sequence ID" value="AQW88927.1"/>
    <property type="molecule type" value="Genomic_DNA"/>
</dbReference>
<organism evidence="1 2">
    <name type="scientific">Serratia phage BF</name>
    <dbReference type="NCBI Taxonomy" id="1962671"/>
    <lineage>
        <taxon>Viruses</taxon>
        <taxon>Duplodnaviria</taxon>
        <taxon>Heunggongvirae</taxon>
        <taxon>Uroviricota</taxon>
        <taxon>Caudoviricetes</taxon>
        <taxon>Eneladusvirus</taxon>
        <taxon>Eneladusvirus BF</taxon>
    </lineage>
</organism>
<accession>A0A1S6UB55</accession>
<dbReference type="OrthoDB" id="37443at10239"/>
<evidence type="ECO:0000313" key="2">
    <source>
        <dbReference type="Proteomes" id="UP000221837"/>
    </source>
</evidence>
<dbReference type="Proteomes" id="UP000221837">
    <property type="component" value="Genome"/>
</dbReference>
<reference evidence="1" key="1">
    <citation type="submission" date="2017-02" db="EMBL/GenBank/DDBJ databases">
        <title>Genome sequence of Serratia marcescens phage BF.</title>
        <authorList>
            <person name="Casey E."/>
            <person name="Fitzgerald B."/>
            <person name="Mahony J."/>
            <person name="Lugli G."/>
            <person name="Ventura M."/>
            <person name="van Sinderen D."/>
        </authorList>
    </citation>
    <scope>NUCLEOTIDE SEQUENCE [LARGE SCALE GENOMIC DNA]</scope>
</reference>
<sequence>MNIEQKLTPKYWAAHDSRTDDVILSTLFKYKQDTYDELVKLYGEDWEDTHPNLTIDLIELKLVQL</sequence>
<proteinExistence type="predicted"/>
<protein>
    <submittedName>
        <fullName evidence="1">Uncharacterized protein</fullName>
    </submittedName>
</protein>
<name>A0A1S6UB55_9CAUD</name>
<keyword evidence="2" id="KW-1185">Reference proteome</keyword>